<protein>
    <submittedName>
        <fullName evidence="1">Uncharacterized protein</fullName>
    </submittedName>
</protein>
<organism evidence="1 2">
    <name type="scientific">Channa argus</name>
    <name type="common">Northern snakehead</name>
    <name type="synonym">Ophicephalus argus</name>
    <dbReference type="NCBI Taxonomy" id="215402"/>
    <lineage>
        <taxon>Eukaryota</taxon>
        <taxon>Metazoa</taxon>
        <taxon>Chordata</taxon>
        <taxon>Craniata</taxon>
        <taxon>Vertebrata</taxon>
        <taxon>Euteleostomi</taxon>
        <taxon>Actinopterygii</taxon>
        <taxon>Neopterygii</taxon>
        <taxon>Teleostei</taxon>
        <taxon>Neoteleostei</taxon>
        <taxon>Acanthomorphata</taxon>
        <taxon>Anabantaria</taxon>
        <taxon>Anabantiformes</taxon>
        <taxon>Channoidei</taxon>
        <taxon>Channidae</taxon>
        <taxon>Channa</taxon>
    </lineage>
</organism>
<dbReference type="AlphaFoldDB" id="A0A6G1PC87"/>
<dbReference type="Proteomes" id="UP000503349">
    <property type="component" value="Chromosome 3"/>
</dbReference>
<sequence>MLVKCQVYEARVSNHSLSDALLIPAVAEHTVTSQTAFPYMYPGGFYVPVKSFIN</sequence>
<accession>A0A6G1PC87</accession>
<proteinExistence type="predicted"/>
<keyword evidence="2" id="KW-1185">Reference proteome</keyword>
<reference evidence="1 2" key="1">
    <citation type="submission" date="2019-02" db="EMBL/GenBank/DDBJ databases">
        <title>Opniocepnalus argus genome.</title>
        <authorList>
            <person name="Zhou C."/>
            <person name="Xiao S."/>
        </authorList>
    </citation>
    <scope>NUCLEOTIDE SEQUENCE [LARGE SCALE GENOMIC DNA]</scope>
    <source>
        <strain evidence="1">OARG1902GOOAL</strain>
        <tissue evidence="1">Muscle</tissue>
    </source>
</reference>
<reference evidence="2" key="2">
    <citation type="submission" date="2019-02" db="EMBL/GenBank/DDBJ databases">
        <title>Opniocepnalus argus Var Kimnra genome.</title>
        <authorList>
            <person name="Zhou C."/>
            <person name="Xiao S."/>
        </authorList>
    </citation>
    <scope>NUCLEOTIDE SEQUENCE [LARGE SCALE GENOMIC DNA]</scope>
</reference>
<evidence type="ECO:0000313" key="2">
    <source>
        <dbReference type="Proteomes" id="UP000503349"/>
    </source>
</evidence>
<name>A0A6G1PC87_CHAAH</name>
<gene>
    <name evidence="1" type="ORF">EXN66_Car003406</name>
</gene>
<evidence type="ECO:0000313" key="1">
    <source>
        <dbReference type="EMBL" id="KAF3687734.1"/>
    </source>
</evidence>
<dbReference type="EMBL" id="CM015714">
    <property type="protein sequence ID" value="KAF3687734.1"/>
    <property type="molecule type" value="Genomic_DNA"/>
</dbReference>